<protein>
    <recommendedName>
        <fullName evidence="3">Transposase Tc1-like domain-containing protein</fullName>
    </recommendedName>
</protein>
<evidence type="ECO:0000313" key="1">
    <source>
        <dbReference type="Ensembl" id="ENSNBRP00000012301.1"/>
    </source>
</evidence>
<dbReference type="STRING" id="32507.ENSNBRP00000012301"/>
<dbReference type="Gene3D" id="3.30.420.10">
    <property type="entry name" value="Ribonuclease H-like superfamily/Ribonuclease H"/>
    <property type="match status" value="1"/>
</dbReference>
<name>A0A3Q4GTA0_NEOBR</name>
<evidence type="ECO:0000313" key="2">
    <source>
        <dbReference type="Proteomes" id="UP000261580"/>
    </source>
</evidence>
<dbReference type="AlphaFoldDB" id="A0A3Q4GTA0"/>
<accession>A0A3Q4GTA0</accession>
<evidence type="ECO:0008006" key="3">
    <source>
        <dbReference type="Google" id="ProtNLM"/>
    </source>
</evidence>
<sequence length="183" mass="20978">CEQKKRSLFECGWVVELHKYGTKKSSGRPKKMSQALNQRIQLAVRQDTGRSLTQIKAVTGADCNHITIRRHLRLKGFKNKRRLQWPRLCFALCKRPPNMGHRKVEESFTLMRKKLNLDGADGFQRYWHDKQIPPEMFSTRHSGGGAIMVWGAFSFSGTMEIQVVQGRQTAAGHVHMLQTASLM</sequence>
<keyword evidence="2" id="KW-1185">Reference proteome</keyword>
<dbReference type="GO" id="GO:0003676">
    <property type="term" value="F:nucleic acid binding"/>
    <property type="evidence" value="ECO:0007669"/>
    <property type="project" value="InterPro"/>
</dbReference>
<dbReference type="OMA" id="RENFACE"/>
<organism evidence="1 2">
    <name type="scientific">Neolamprologus brichardi</name>
    <name type="common">Fairy cichlid</name>
    <name type="synonym">Lamprologus brichardi</name>
    <dbReference type="NCBI Taxonomy" id="32507"/>
    <lineage>
        <taxon>Eukaryota</taxon>
        <taxon>Metazoa</taxon>
        <taxon>Chordata</taxon>
        <taxon>Craniata</taxon>
        <taxon>Vertebrata</taxon>
        <taxon>Euteleostomi</taxon>
        <taxon>Actinopterygii</taxon>
        <taxon>Neopterygii</taxon>
        <taxon>Teleostei</taxon>
        <taxon>Neoteleostei</taxon>
        <taxon>Acanthomorphata</taxon>
        <taxon>Ovalentaria</taxon>
        <taxon>Cichlomorphae</taxon>
        <taxon>Cichliformes</taxon>
        <taxon>Cichlidae</taxon>
        <taxon>African cichlids</taxon>
        <taxon>Pseudocrenilabrinae</taxon>
        <taxon>Lamprologini</taxon>
        <taxon>Neolamprologus</taxon>
    </lineage>
</organism>
<dbReference type="GeneTree" id="ENSGT00940000168014"/>
<dbReference type="InterPro" id="IPR036397">
    <property type="entry name" value="RNaseH_sf"/>
</dbReference>
<reference evidence="1" key="2">
    <citation type="submission" date="2025-09" db="UniProtKB">
        <authorList>
            <consortium name="Ensembl"/>
        </authorList>
    </citation>
    <scope>IDENTIFICATION</scope>
</reference>
<dbReference type="Bgee" id="ENSNBRG00000009603">
    <property type="expression patterns" value="Expressed in testis and 1 other cell type or tissue"/>
</dbReference>
<reference evidence="1" key="1">
    <citation type="submission" date="2025-08" db="UniProtKB">
        <authorList>
            <consortium name="Ensembl"/>
        </authorList>
    </citation>
    <scope>IDENTIFICATION</scope>
</reference>
<proteinExistence type="predicted"/>
<dbReference type="Proteomes" id="UP000261580">
    <property type="component" value="Unassembled WGS sequence"/>
</dbReference>
<dbReference type="Ensembl" id="ENSNBRT00000012655.1">
    <property type="protein sequence ID" value="ENSNBRP00000012301.1"/>
    <property type="gene ID" value="ENSNBRG00000009603.1"/>
</dbReference>